<evidence type="ECO:0000256" key="3">
    <source>
        <dbReference type="SAM" id="Coils"/>
    </source>
</evidence>
<dbReference type="PANTHER" id="PTHR14430:SF0">
    <property type="entry name" value="SEC2P DOMAIN-CONTAINING PROTEIN"/>
    <property type="match status" value="1"/>
</dbReference>
<evidence type="ECO:0000256" key="2">
    <source>
        <dbReference type="ARBA" id="ARBA00025794"/>
    </source>
</evidence>
<accession>H2YGL0</accession>
<evidence type="ECO:0000313" key="6">
    <source>
        <dbReference type="Proteomes" id="UP000007875"/>
    </source>
</evidence>
<dbReference type="Proteomes" id="UP000007875">
    <property type="component" value="Unassembled WGS sequence"/>
</dbReference>
<dbReference type="Ensembl" id="ENSCSAVT00000004524.1">
    <property type="protein sequence ID" value="ENSCSAVP00000004459.1"/>
    <property type="gene ID" value="ENSCSAVG00000002642.1"/>
</dbReference>
<dbReference type="STRING" id="51511.ENSCSAVP00000004459"/>
<dbReference type="GeneTree" id="ENSGT00940000159102"/>
<evidence type="ECO:0000259" key="4">
    <source>
        <dbReference type="Pfam" id="PF06428"/>
    </source>
</evidence>
<dbReference type="Gene3D" id="1.20.5.4880">
    <property type="match status" value="1"/>
</dbReference>
<dbReference type="GO" id="GO:0070319">
    <property type="term" value="C:Golgi to plasma membrane transport vesicle"/>
    <property type="evidence" value="ECO:0007669"/>
    <property type="project" value="TreeGrafter"/>
</dbReference>
<dbReference type="HOGENOM" id="CLU_038204_1_0_1"/>
<evidence type="ECO:0000256" key="1">
    <source>
        <dbReference type="ARBA" id="ARBA00023054"/>
    </source>
</evidence>
<evidence type="ECO:0000313" key="5">
    <source>
        <dbReference type="Ensembl" id="ENSCSAVP00000004459.1"/>
    </source>
</evidence>
<reference evidence="5" key="3">
    <citation type="submission" date="2025-09" db="UniProtKB">
        <authorList>
            <consortium name="Ensembl"/>
        </authorList>
    </citation>
    <scope>IDENTIFICATION</scope>
</reference>
<dbReference type="InParanoid" id="H2YGL0"/>
<dbReference type="PANTHER" id="PTHR14430">
    <property type="entry name" value="RABIN3-RELATED"/>
    <property type="match status" value="1"/>
</dbReference>
<dbReference type="Pfam" id="PF06428">
    <property type="entry name" value="Sec2p"/>
    <property type="match status" value="1"/>
</dbReference>
<keyword evidence="6" id="KW-1185">Reference proteome</keyword>
<reference evidence="5" key="2">
    <citation type="submission" date="2025-08" db="UniProtKB">
        <authorList>
            <consortium name="Ensembl"/>
        </authorList>
    </citation>
    <scope>IDENTIFICATION</scope>
</reference>
<name>H2YGL0_CIOSA</name>
<sequence>FKYKFYNSQFLLQDLKEKSAECEKLQSVRAKVDRELEDLTASLFEEANKMVYDANMKRHKAEKKVTEANGLIEALRLEVEALKSLVITSTPSNPNPTSHPQLIKRKEGKLPFCHIIHSLYFNVASPIKSLKLPKNWSKEKLKDSTTLEIPKQEFKVNQPIDFNSTFLQRVLKEDMTPCLDFNNGELSDQVSKSIHSNSLSVEAIPCSEEVLKIIIILVMCLSKLKCSLTKTTTKCTHRLKFGDSSAWHPVSLTTRNRITSVCDFLAYISYIRQGIVKHTAAQIYDEILKLRLRMNCARLG</sequence>
<dbReference type="InterPro" id="IPR009449">
    <property type="entry name" value="Sec2_N"/>
</dbReference>
<feature type="domain" description="GDP/GTP exchange factor Sec2 N-terminal" evidence="4">
    <location>
        <begin position="9"/>
        <end position="67"/>
    </location>
</feature>
<protein>
    <recommendedName>
        <fullName evidence="4">GDP/GTP exchange factor Sec2 N-terminal domain-containing protein</fullName>
    </recommendedName>
</protein>
<dbReference type="Pfam" id="PF25555">
    <property type="entry name" value="RAB3A-like_C"/>
    <property type="match status" value="1"/>
</dbReference>
<dbReference type="GO" id="GO:0006887">
    <property type="term" value="P:exocytosis"/>
    <property type="evidence" value="ECO:0007669"/>
    <property type="project" value="TreeGrafter"/>
</dbReference>
<keyword evidence="1 3" id="KW-0175">Coiled coil</keyword>
<dbReference type="AlphaFoldDB" id="H2YGL0"/>
<organism evidence="5 6">
    <name type="scientific">Ciona savignyi</name>
    <name type="common">Pacific transparent sea squirt</name>
    <dbReference type="NCBI Taxonomy" id="51511"/>
    <lineage>
        <taxon>Eukaryota</taxon>
        <taxon>Metazoa</taxon>
        <taxon>Chordata</taxon>
        <taxon>Tunicata</taxon>
        <taxon>Ascidiacea</taxon>
        <taxon>Phlebobranchia</taxon>
        <taxon>Cionidae</taxon>
        <taxon>Ciona</taxon>
    </lineage>
</organism>
<feature type="coiled-coil region" evidence="3">
    <location>
        <begin position="15"/>
        <end position="85"/>
    </location>
</feature>
<dbReference type="CDD" id="cd21044">
    <property type="entry name" value="Rab11BD_RAB3IP_like"/>
    <property type="match status" value="1"/>
</dbReference>
<dbReference type="eggNOG" id="KOG4324">
    <property type="taxonomic scope" value="Eukaryota"/>
</dbReference>
<dbReference type="OMA" id="EIDPIYH"/>
<dbReference type="InterPro" id="IPR040351">
    <property type="entry name" value="RAB3IL/RAB3IP/Sec2"/>
</dbReference>
<dbReference type="SUPFAM" id="SSF144284">
    <property type="entry name" value="Sec2 N-terminal region"/>
    <property type="match status" value="1"/>
</dbReference>
<proteinExistence type="inferred from homology"/>
<comment type="similarity">
    <text evidence="2">Belongs to the SEC2 family.</text>
</comment>
<dbReference type="GO" id="GO:0005085">
    <property type="term" value="F:guanyl-nucleotide exchange factor activity"/>
    <property type="evidence" value="ECO:0007669"/>
    <property type="project" value="InterPro"/>
</dbReference>
<reference evidence="6" key="1">
    <citation type="submission" date="2003-08" db="EMBL/GenBank/DDBJ databases">
        <authorList>
            <person name="Birren B."/>
            <person name="Nusbaum C."/>
            <person name="Abebe A."/>
            <person name="Abouelleil A."/>
            <person name="Adekoya E."/>
            <person name="Ait-zahra M."/>
            <person name="Allen N."/>
            <person name="Allen T."/>
            <person name="An P."/>
            <person name="Anderson M."/>
            <person name="Anderson S."/>
            <person name="Arachchi H."/>
            <person name="Armbruster J."/>
            <person name="Bachantsang P."/>
            <person name="Baldwin J."/>
            <person name="Barry A."/>
            <person name="Bayul T."/>
            <person name="Blitshsteyn B."/>
            <person name="Bloom T."/>
            <person name="Blye J."/>
            <person name="Boguslavskiy L."/>
            <person name="Borowsky M."/>
            <person name="Boukhgalter B."/>
            <person name="Brunache A."/>
            <person name="Butler J."/>
            <person name="Calixte N."/>
            <person name="Calvo S."/>
            <person name="Camarata J."/>
            <person name="Campo K."/>
            <person name="Chang J."/>
            <person name="Cheshatsang Y."/>
            <person name="Citroen M."/>
            <person name="Collymore A."/>
            <person name="Considine T."/>
            <person name="Cook A."/>
            <person name="Cooke P."/>
            <person name="Corum B."/>
            <person name="Cuomo C."/>
            <person name="David R."/>
            <person name="Dawoe T."/>
            <person name="Degray S."/>
            <person name="Dodge S."/>
            <person name="Dooley K."/>
            <person name="Dorje P."/>
            <person name="Dorjee K."/>
            <person name="Dorris L."/>
            <person name="Duffey N."/>
            <person name="Dupes A."/>
            <person name="Elkins T."/>
            <person name="Engels R."/>
            <person name="Erickson J."/>
            <person name="Farina A."/>
            <person name="Faro S."/>
            <person name="Ferreira P."/>
            <person name="Fischer H."/>
            <person name="Fitzgerald M."/>
            <person name="Foley K."/>
            <person name="Gage D."/>
            <person name="Galagan J."/>
            <person name="Gearin G."/>
            <person name="Gnerre S."/>
            <person name="Gnirke A."/>
            <person name="Goyette A."/>
            <person name="Graham J."/>
            <person name="Grandbois E."/>
            <person name="Gyaltsen K."/>
            <person name="Hafez N."/>
            <person name="Hagopian D."/>
            <person name="Hagos B."/>
            <person name="Hall J."/>
            <person name="Hatcher B."/>
            <person name="Heller A."/>
            <person name="Higgins H."/>
            <person name="Honan T."/>
            <person name="Horn A."/>
            <person name="Houde N."/>
            <person name="Hughes L."/>
            <person name="Hulme W."/>
            <person name="Husby E."/>
            <person name="Iliev I."/>
            <person name="Jaffe D."/>
            <person name="Jones C."/>
            <person name="Kamal M."/>
            <person name="Kamat A."/>
            <person name="Kamvysselis M."/>
            <person name="Karlsson E."/>
            <person name="Kells C."/>
            <person name="Kieu A."/>
            <person name="Kisner P."/>
            <person name="Kodira C."/>
            <person name="Kulbokas E."/>
            <person name="Labutti K."/>
            <person name="Lama D."/>
            <person name="Landers T."/>
            <person name="Leger J."/>
            <person name="Levine S."/>
            <person name="Lewis D."/>
            <person name="Lewis T."/>
            <person name="Lindblad-toh K."/>
            <person name="Liu X."/>
            <person name="Lokyitsang T."/>
            <person name="Lokyitsang Y."/>
            <person name="Lucien O."/>
            <person name="Lui A."/>
            <person name="Ma L.J."/>
            <person name="Mabbitt R."/>
            <person name="Macdonald J."/>
            <person name="Maclean C."/>
            <person name="Major J."/>
            <person name="Manning J."/>
            <person name="Marabella R."/>
            <person name="Maru K."/>
            <person name="Matthews C."/>
            <person name="Mauceli E."/>
            <person name="Mccarthy M."/>
            <person name="Mcdonough S."/>
            <person name="Mcghee T."/>
            <person name="Meldrim J."/>
            <person name="Meneus L."/>
            <person name="Mesirov J."/>
            <person name="Mihalev A."/>
            <person name="Mihova T."/>
            <person name="Mikkelsen T."/>
            <person name="Mlenga V."/>
            <person name="Moru K."/>
            <person name="Mozes J."/>
            <person name="Mulrain L."/>
            <person name="Munson G."/>
            <person name="Naylor J."/>
            <person name="Newes C."/>
            <person name="Nguyen C."/>
            <person name="Nguyen N."/>
            <person name="Nguyen T."/>
            <person name="Nicol R."/>
            <person name="Nielsen C."/>
            <person name="Nizzari M."/>
            <person name="Norbu C."/>
            <person name="Norbu N."/>
            <person name="O'donnell P."/>
            <person name="Okoawo O."/>
            <person name="O'leary S."/>
            <person name="Omotosho B."/>
            <person name="O'neill K."/>
            <person name="Osman S."/>
            <person name="Parker S."/>
            <person name="Perrin D."/>
            <person name="Phunkhang P."/>
            <person name="Piqani B."/>
            <person name="Purcell S."/>
            <person name="Rachupka T."/>
            <person name="Ramasamy U."/>
            <person name="Rameau R."/>
            <person name="Ray V."/>
            <person name="Raymond C."/>
            <person name="Retta R."/>
            <person name="Richardson S."/>
            <person name="Rise C."/>
            <person name="Rodriguez J."/>
            <person name="Rogers J."/>
            <person name="Rogov P."/>
            <person name="Rutman M."/>
            <person name="Schupbach R."/>
            <person name="Seaman C."/>
            <person name="Settipalli S."/>
            <person name="Sharpe T."/>
            <person name="Sheridan J."/>
            <person name="Sherpa N."/>
            <person name="Shi J."/>
            <person name="Smirnov S."/>
            <person name="Smith C."/>
            <person name="Sougnez C."/>
            <person name="Spencer B."/>
            <person name="Stalker J."/>
            <person name="Stange-thomann N."/>
            <person name="Stavropoulos S."/>
            <person name="Stetson K."/>
            <person name="Stone C."/>
            <person name="Stone S."/>
            <person name="Stubbs M."/>
            <person name="Talamas J."/>
            <person name="Tchuinga P."/>
            <person name="Tenzing P."/>
            <person name="Tesfaye S."/>
            <person name="Theodore J."/>
            <person name="Thoulutsang Y."/>
            <person name="Topham K."/>
            <person name="Towey S."/>
            <person name="Tsamla T."/>
            <person name="Tsomo N."/>
            <person name="Vallee D."/>
            <person name="Vassiliev H."/>
            <person name="Venkataraman V."/>
            <person name="Vinson J."/>
            <person name="Vo A."/>
            <person name="Wade C."/>
            <person name="Wang S."/>
            <person name="Wangchuk T."/>
            <person name="Wangdi T."/>
            <person name="Whittaker C."/>
            <person name="Wilkinson J."/>
            <person name="Wu Y."/>
            <person name="Wyman D."/>
            <person name="Yadav S."/>
            <person name="Yang S."/>
            <person name="Yang X."/>
            <person name="Yeager S."/>
            <person name="Yee E."/>
            <person name="Young G."/>
            <person name="Zainoun J."/>
            <person name="Zembeck L."/>
            <person name="Zimmer A."/>
            <person name="Zody M."/>
            <person name="Lander E."/>
        </authorList>
    </citation>
    <scope>NUCLEOTIDE SEQUENCE [LARGE SCALE GENOMIC DNA]</scope>
</reference>